<name>T1JSL9_TETUR</name>
<reference evidence="2" key="1">
    <citation type="submission" date="2011-08" db="EMBL/GenBank/DDBJ databases">
        <authorList>
            <person name="Rombauts S."/>
        </authorList>
    </citation>
    <scope>NUCLEOTIDE SEQUENCE</scope>
    <source>
        <strain evidence="2">London</strain>
    </source>
</reference>
<evidence type="ECO:0000313" key="1">
    <source>
        <dbReference type="EnsemblMetazoa" id="tetur01g11000.1"/>
    </source>
</evidence>
<dbReference type="EMBL" id="CAEY01000462">
    <property type="status" value="NOT_ANNOTATED_CDS"/>
    <property type="molecule type" value="Genomic_DNA"/>
</dbReference>
<evidence type="ECO:0000313" key="2">
    <source>
        <dbReference type="Proteomes" id="UP000015104"/>
    </source>
</evidence>
<dbReference type="AlphaFoldDB" id="T1JSL9"/>
<dbReference type="HOGENOM" id="CLU_3419622_0_0_1"/>
<dbReference type="Proteomes" id="UP000015104">
    <property type="component" value="Unassembled WGS sequence"/>
</dbReference>
<protein>
    <submittedName>
        <fullName evidence="1">Uncharacterized protein</fullName>
    </submittedName>
</protein>
<accession>T1JSL9</accession>
<reference evidence="1" key="2">
    <citation type="submission" date="2015-06" db="UniProtKB">
        <authorList>
            <consortium name="EnsemblMetazoa"/>
        </authorList>
    </citation>
    <scope>IDENTIFICATION</scope>
</reference>
<proteinExistence type="predicted"/>
<sequence length="25" mass="3043">MRMVELKSSLDNYLRLHCFGLHCLY</sequence>
<organism evidence="1 2">
    <name type="scientific">Tetranychus urticae</name>
    <name type="common">Two-spotted spider mite</name>
    <dbReference type="NCBI Taxonomy" id="32264"/>
    <lineage>
        <taxon>Eukaryota</taxon>
        <taxon>Metazoa</taxon>
        <taxon>Ecdysozoa</taxon>
        <taxon>Arthropoda</taxon>
        <taxon>Chelicerata</taxon>
        <taxon>Arachnida</taxon>
        <taxon>Acari</taxon>
        <taxon>Acariformes</taxon>
        <taxon>Trombidiformes</taxon>
        <taxon>Prostigmata</taxon>
        <taxon>Eleutherengona</taxon>
        <taxon>Raphignathae</taxon>
        <taxon>Tetranychoidea</taxon>
        <taxon>Tetranychidae</taxon>
        <taxon>Tetranychus</taxon>
    </lineage>
</organism>
<dbReference type="EnsemblMetazoa" id="tetur01g11000.1">
    <property type="protein sequence ID" value="tetur01g11000.1"/>
    <property type="gene ID" value="tetur01g11000"/>
</dbReference>
<keyword evidence="2" id="KW-1185">Reference proteome</keyword>